<dbReference type="Pfam" id="PF00111">
    <property type="entry name" value="Fer2"/>
    <property type="match status" value="1"/>
</dbReference>
<keyword evidence="4" id="KW-0408">Iron</keyword>
<dbReference type="CDD" id="cd00207">
    <property type="entry name" value="fer2"/>
    <property type="match status" value="1"/>
</dbReference>
<organism evidence="7">
    <name type="scientific">Fervidicoccus fontis</name>
    <dbReference type="NCBI Taxonomy" id="683846"/>
    <lineage>
        <taxon>Archaea</taxon>
        <taxon>Thermoproteota</taxon>
        <taxon>Thermoprotei</taxon>
        <taxon>Fervidicoccales</taxon>
        <taxon>Fervidicoccaceae</taxon>
        <taxon>Fervidicoccus</taxon>
    </lineage>
</organism>
<evidence type="ECO:0000256" key="2">
    <source>
        <dbReference type="ARBA" id="ARBA00022723"/>
    </source>
</evidence>
<dbReference type="InterPro" id="IPR002888">
    <property type="entry name" value="2Fe-2S-bd"/>
</dbReference>
<dbReference type="InterPro" id="IPR036010">
    <property type="entry name" value="2Fe-2S_ferredoxin-like_sf"/>
</dbReference>
<dbReference type="InterPro" id="IPR001041">
    <property type="entry name" value="2Fe-2S_ferredoxin-type"/>
</dbReference>
<dbReference type="Gene3D" id="1.10.150.120">
    <property type="entry name" value="[2Fe-2S]-binding domain"/>
    <property type="match status" value="1"/>
</dbReference>
<keyword evidence="5" id="KW-0411">Iron-sulfur</keyword>
<dbReference type="PROSITE" id="PS00197">
    <property type="entry name" value="2FE2S_FER_1"/>
    <property type="match status" value="1"/>
</dbReference>
<dbReference type="GO" id="GO:0046872">
    <property type="term" value="F:metal ion binding"/>
    <property type="evidence" value="ECO:0007669"/>
    <property type="project" value="UniProtKB-KW"/>
</dbReference>
<dbReference type="GO" id="GO:0051537">
    <property type="term" value="F:2 iron, 2 sulfur cluster binding"/>
    <property type="evidence" value="ECO:0007669"/>
    <property type="project" value="UniProtKB-KW"/>
</dbReference>
<name>A0A7C2YHC6_9CREN</name>
<evidence type="ECO:0000256" key="3">
    <source>
        <dbReference type="ARBA" id="ARBA00023002"/>
    </source>
</evidence>
<keyword evidence="2" id="KW-0479">Metal-binding</keyword>
<dbReference type="InterPro" id="IPR036884">
    <property type="entry name" value="2Fe-2S-bd_dom_sf"/>
</dbReference>
<dbReference type="AlphaFoldDB" id="A0A7C2YHC6"/>
<dbReference type="EMBL" id="DSFE01000051">
    <property type="protein sequence ID" value="HEU97697.1"/>
    <property type="molecule type" value="Genomic_DNA"/>
</dbReference>
<dbReference type="PANTHER" id="PTHR44379:SF8">
    <property type="entry name" value="XANTHINE DEHYDROGENASE IRON-SULFUR-BINDING SUBUNIT XDHC-RELATED"/>
    <property type="match status" value="1"/>
</dbReference>
<evidence type="ECO:0000313" key="7">
    <source>
        <dbReference type="EMBL" id="HEU97697.1"/>
    </source>
</evidence>
<dbReference type="PROSITE" id="PS51085">
    <property type="entry name" value="2FE2S_FER_2"/>
    <property type="match status" value="1"/>
</dbReference>
<dbReference type="Pfam" id="PF01799">
    <property type="entry name" value="Fer2_2"/>
    <property type="match status" value="1"/>
</dbReference>
<evidence type="ECO:0000259" key="6">
    <source>
        <dbReference type="PROSITE" id="PS51085"/>
    </source>
</evidence>
<dbReference type="GO" id="GO:0016491">
    <property type="term" value="F:oxidoreductase activity"/>
    <property type="evidence" value="ECO:0007669"/>
    <property type="project" value="UniProtKB-KW"/>
</dbReference>
<keyword evidence="1" id="KW-0001">2Fe-2S</keyword>
<dbReference type="PANTHER" id="PTHR44379">
    <property type="entry name" value="OXIDOREDUCTASE WITH IRON-SULFUR SUBUNIT"/>
    <property type="match status" value="1"/>
</dbReference>
<evidence type="ECO:0000256" key="4">
    <source>
        <dbReference type="ARBA" id="ARBA00023004"/>
    </source>
</evidence>
<reference evidence="7" key="1">
    <citation type="journal article" date="2020" name="mSystems">
        <title>Genome- and Community-Level Interaction Insights into Carbon Utilization and Element Cycling Functions of Hydrothermarchaeota in Hydrothermal Sediment.</title>
        <authorList>
            <person name="Zhou Z."/>
            <person name="Liu Y."/>
            <person name="Xu W."/>
            <person name="Pan J."/>
            <person name="Luo Z.H."/>
            <person name="Li M."/>
        </authorList>
    </citation>
    <scope>NUCLEOTIDE SEQUENCE [LARGE SCALE GENOMIC DNA]</scope>
    <source>
        <strain evidence="7">SpSt-1259</strain>
    </source>
</reference>
<proteinExistence type="predicted"/>
<gene>
    <name evidence="7" type="ORF">ENO36_02430</name>
</gene>
<evidence type="ECO:0000256" key="5">
    <source>
        <dbReference type="ARBA" id="ARBA00023014"/>
    </source>
</evidence>
<dbReference type="InterPro" id="IPR051452">
    <property type="entry name" value="Diverse_Oxidoreductases"/>
</dbReference>
<dbReference type="SUPFAM" id="SSF54292">
    <property type="entry name" value="2Fe-2S ferredoxin-like"/>
    <property type="match status" value="1"/>
</dbReference>
<dbReference type="SUPFAM" id="SSF47741">
    <property type="entry name" value="CO dehydrogenase ISP C-domain like"/>
    <property type="match status" value="1"/>
</dbReference>
<dbReference type="Proteomes" id="UP000885664">
    <property type="component" value="Unassembled WGS sequence"/>
</dbReference>
<comment type="caution">
    <text evidence="7">The sequence shown here is derived from an EMBL/GenBank/DDBJ whole genome shotgun (WGS) entry which is preliminary data.</text>
</comment>
<dbReference type="InterPro" id="IPR006058">
    <property type="entry name" value="2Fe2S_fd_BS"/>
</dbReference>
<dbReference type="InterPro" id="IPR012675">
    <property type="entry name" value="Beta-grasp_dom_sf"/>
</dbReference>
<accession>A0A7C2YHC6</accession>
<sequence>MKVSFKLNGNPVEVEVPPNEILLDTLRLRLGVKGPKRGCERAECGTCTVLLDGKPVYSCNILTVQVDGSSVQTIEGIANDELGRRLAESFSKEGAVQCGFCTPGFVTTSYALVKSLHEVSDEQIKKYIEGNLCRCTGYKKIVDAIKNVISSQRK</sequence>
<keyword evidence="3" id="KW-0560">Oxidoreductase</keyword>
<dbReference type="Gene3D" id="3.10.20.30">
    <property type="match status" value="1"/>
</dbReference>
<feature type="domain" description="2Fe-2S ferredoxin-type" evidence="6">
    <location>
        <begin position="1"/>
        <end position="77"/>
    </location>
</feature>
<protein>
    <submittedName>
        <fullName evidence="7">(2Fe-2S)-binding protein</fullName>
    </submittedName>
</protein>
<evidence type="ECO:0000256" key="1">
    <source>
        <dbReference type="ARBA" id="ARBA00022714"/>
    </source>
</evidence>